<accession>A0ABV1HQF1</accession>
<comment type="subcellular location">
    <subcellularLocation>
        <location evidence="1">Cell membrane</location>
        <topology evidence="1">Multi-pass membrane protein</topology>
    </subcellularLocation>
</comment>
<dbReference type="Pfam" id="PF01569">
    <property type="entry name" value="PAP2"/>
    <property type="match status" value="1"/>
</dbReference>
<dbReference type="SUPFAM" id="SSF48317">
    <property type="entry name" value="Acid phosphatase/Vanadium-dependent haloperoxidase"/>
    <property type="match status" value="1"/>
</dbReference>
<comment type="caution">
    <text evidence="9">The sequence shown here is derived from an EMBL/GenBank/DDBJ whole genome shotgun (WGS) entry which is preliminary data.</text>
</comment>
<evidence type="ECO:0000256" key="7">
    <source>
        <dbReference type="SAM" id="Phobius"/>
    </source>
</evidence>
<keyword evidence="10" id="KW-1185">Reference proteome</keyword>
<keyword evidence="4" id="KW-0378">Hydrolase</keyword>
<dbReference type="EMBL" id="JBBMFJ010000055">
    <property type="protein sequence ID" value="MEQ2564561.1"/>
    <property type="molecule type" value="Genomic_DNA"/>
</dbReference>
<feature type="transmembrane region" description="Helical" evidence="7">
    <location>
        <begin position="53"/>
        <end position="71"/>
    </location>
</feature>
<dbReference type="PANTHER" id="PTHR14969:SF62">
    <property type="entry name" value="DECAPRENYLPHOSPHORYL-5-PHOSPHORIBOSE PHOSPHATASE RV3807C-RELATED"/>
    <property type="match status" value="1"/>
</dbReference>
<dbReference type="Proteomes" id="UP001437460">
    <property type="component" value="Unassembled WGS sequence"/>
</dbReference>
<keyword evidence="2" id="KW-1003">Cell membrane</keyword>
<dbReference type="CDD" id="cd03392">
    <property type="entry name" value="PAP2_like_2"/>
    <property type="match status" value="1"/>
</dbReference>
<evidence type="ECO:0000256" key="1">
    <source>
        <dbReference type="ARBA" id="ARBA00004651"/>
    </source>
</evidence>
<evidence type="ECO:0000256" key="6">
    <source>
        <dbReference type="ARBA" id="ARBA00023136"/>
    </source>
</evidence>
<protein>
    <submittedName>
        <fullName evidence="9">Phosphatase PAP2 family protein</fullName>
    </submittedName>
</protein>
<dbReference type="RefSeq" id="WP_349230544.1">
    <property type="nucleotide sequence ID" value="NZ_JBBMFJ010000055.1"/>
</dbReference>
<dbReference type="InterPro" id="IPR036938">
    <property type="entry name" value="PAP2/HPO_sf"/>
</dbReference>
<feature type="domain" description="Phosphatidic acid phosphatase type 2/haloperoxidase" evidence="8">
    <location>
        <begin position="54"/>
        <end position="176"/>
    </location>
</feature>
<organism evidence="9 10">
    <name type="scientific">Ventrimonas faecis</name>
    <dbReference type="NCBI Taxonomy" id="3133170"/>
    <lineage>
        <taxon>Bacteria</taxon>
        <taxon>Bacillati</taxon>
        <taxon>Bacillota</taxon>
        <taxon>Clostridia</taxon>
        <taxon>Lachnospirales</taxon>
        <taxon>Lachnospiraceae</taxon>
        <taxon>Ventrimonas</taxon>
    </lineage>
</organism>
<keyword evidence="6 7" id="KW-0472">Membrane</keyword>
<reference evidence="9 10" key="1">
    <citation type="submission" date="2024-03" db="EMBL/GenBank/DDBJ databases">
        <title>Human intestinal bacterial collection.</title>
        <authorList>
            <person name="Pauvert C."/>
            <person name="Hitch T.C.A."/>
            <person name="Clavel T."/>
        </authorList>
    </citation>
    <scope>NUCLEOTIDE SEQUENCE [LARGE SCALE GENOMIC DNA]</scope>
    <source>
        <strain evidence="9 10">CLA-AP-H27</strain>
    </source>
</reference>
<evidence type="ECO:0000313" key="10">
    <source>
        <dbReference type="Proteomes" id="UP001437460"/>
    </source>
</evidence>
<feature type="transmembrane region" description="Helical" evidence="7">
    <location>
        <begin position="139"/>
        <end position="155"/>
    </location>
</feature>
<evidence type="ECO:0000256" key="4">
    <source>
        <dbReference type="ARBA" id="ARBA00022801"/>
    </source>
</evidence>
<dbReference type="Gene3D" id="1.20.144.10">
    <property type="entry name" value="Phosphatidic acid phosphatase type 2/haloperoxidase"/>
    <property type="match status" value="2"/>
</dbReference>
<dbReference type="PANTHER" id="PTHR14969">
    <property type="entry name" value="SPHINGOSINE-1-PHOSPHATE PHOSPHOHYDROLASE"/>
    <property type="match status" value="1"/>
</dbReference>
<feature type="transmembrane region" description="Helical" evidence="7">
    <location>
        <begin position="97"/>
        <end position="118"/>
    </location>
</feature>
<keyword evidence="5 7" id="KW-1133">Transmembrane helix</keyword>
<feature type="transmembrane region" description="Helical" evidence="7">
    <location>
        <begin position="161"/>
        <end position="183"/>
    </location>
</feature>
<evidence type="ECO:0000259" key="8">
    <source>
        <dbReference type="SMART" id="SM00014"/>
    </source>
</evidence>
<proteinExistence type="predicted"/>
<evidence type="ECO:0000256" key="2">
    <source>
        <dbReference type="ARBA" id="ARBA00022475"/>
    </source>
</evidence>
<gene>
    <name evidence="9" type="ORF">WMO41_15545</name>
</gene>
<evidence type="ECO:0000256" key="3">
    <source>
        <dbReference type="ARBA" id="ARBA00022692"/>
    </source>
</evidence>
<dbReference type="InterPro" id="IPR000326">
    <property type="entry name" value="PAP2/HPO"/>
</dbReference>
<keyword evidence="3 7" id="KW-0812">Transmembrane</keyword>
<evidence type="ECO:0000313" key="9">
    <source>
        <dbReference type="EMBL" id="MEQ2564561.1"/>
    </source>
</evidence>
<dbReference type="SMART" id="SM00014">
    <property type="entry name" value="acidPPc"/>
    <property type="match status" value="1"/>
</dbReference>
<feature type="transmembrane region" description="Helical" evidence="7">
    <location>
        <begin position="25"/>
        <end position="46"/>
    </location>
</feature>
<name>A0ABV1HQF1_9FIRM</name>
<evidence type="ECO:0000256" key="5">
    <source>
        <dbReference type="ARBA" id="ARBA00022989"/>
    </source>
</evidence>
<sequence length="193" mass="21207">MGLELRILDLIQKLHTPVGDQVMCAITKLGNVGVIWITLVLGLLLIPKTRRCGAVLAAALLINTVLCNGIIKPCVARPRPCDVNTAIQLLVPRPSGWSFPSGHTSASFASASALFFHAHRRNTAISESQTAAKKLWKPVLVLAFLIAFSRLYLYVHYPTDVLGGMLLGCLSGYAGCRIMALWMRRTQHQRYDL</sequence>